<keyword evidence="6" id="KW-0414">Isoprene biosynthesis</keyword>
<evidence type="ECO:0000256" key="6">
    <source>
        <dbReference type="HAMAP-Rule" id="MF_00061"/>
    </source>
</evidence>
<organism evidence="9 10">
    <name type="scientific">Eiseniibacteriota bacterium</name>
    <dbReference type="NCBI Taxonomy" id="2212470"/>
    <lineage>
        <taxon>Bacteria</taxon>
        <taxon>Candidatus Eiseniibacteriota</taxon>
    </lineage>
</organism>
<dbReference type="EMBL" id="JABFRW010000181">
    <property type="protein sequence ID" value="NOT35222.1"/>
    <property type="molecule type" value="Genomic_DNA"/>
</dbReference>
<dbReference type="GO" id="GO:0019288">
    <property type="term" value="P:isopentenyl diphosphate biosynthetic process, methylerythritol 4-phosphate pathway"/>
    <property type="evidence" value="ECO:0007669"/>
    <property type="project" value="UniProtKB-UniRule"/>
</dbReference>
<comment type="catalytic activity">
    <reaction evidence="6">
        <text>4-CDP-2-C-methyl-D-erythritol + ATP = 4-CDP-2-C-methyl-D-erythritol 2-phosphate + ADP + H(+)</text>
        <dbReference type="Rhea" id="RHEA:18437"/>
        <dbReference type="ChEBI" id="CHEBI:15378"/>
        <dbReference type="ChEBI" id="CHEBI:30616"/>
        <dbReference type="ChEBI" id="CHEBI:57823"/>
        <dbReference type="ChEBI" id="CHEBI:57919"/>
        <dbReference type="ChEBI" id="CHEBI:456216"/>
        <dbReference type="EC" id="2.7.1.148"/>
    </reaction>
</comment>
<dbReference type="GO" id="GO:0016114">
    <property type="term" value="P:terpenoid biosynthetic process"/>
    <property type="evidence" value="ECO:0007669"/>
    <property type="project" value="InterPro"/>
</dbReference>
<keyword evidence="5 6" id="KW-0067">ATP-binding</keyword>
<dbReference type="Gene3D" id="3.30.230.10">
    <property type="match status" value="1"/>
</dbReference>
<evidence type="ECO:0000313" key="10">
    <source>
        <dbReference type="Proteomes" id="UP000580839"/>
    </source>
</evidence>
<reference evidence="9 10" key="1">
    <citation type="submission" date="2020-04" db="EMBL/GenBank/DDBJ databases">
        <title>Metagenomic profiling of ammonia- and methane-oxidizing microorganisms in a Dutch drinking water treatment plant.</title>
        <authorList>
            <person name="Poghosyan L."/>
            <person name="Leucker S."/>
        </authorList>
    </citation>
    <scope>NUCLEOTIDE SEQUENCE [LARGE SCALE GENOMIC DNA]</scope>
    <source>
        <strain evidence="9">S-RSF-IL-03</strain>
    </source>
</reference>
<name>A0A849SIM7_UNCEI</name>
<dbReference type="InterPro" id="IPR014721">
    <property type="entry name" value="Ribsml_uS5_D2-typ_fold_subgr"/>
</dbReference>
<dbReference type="GO" id="GO:0050515">
    <property type="term" value="F:4-(cytidine 5'-diphospho)-2-C-methyl-D-erythritol kinase activity"/>
    <property type="evidence" value="ECO:0007669"/>
    <property type="project" value="UniProtKB-UniRule"/>
</dbReference>
<comment type="function">
    <text evidence="6">Catalyzes the phosphorylation of the position 2 hydroxy group of 4-diphosphocytidyl-2C-methyl-D-erythritol.</text>
</comment>
<feature type="region of interest" description="Disordered" evidence="7">
    <location>
        <begin position="39"/>
        <end position="60"/>
    </location>
</feature>
<evidence type="ECO:0000256" key="1">
    <source>
        <dbReference type="ARBA" id="ARBA00017473"/>
    </source>
</evidence>
<feature type="binding site" evidence="6">
    <location>
        <begin position="96"/>
        <end position="106"/>
    </location>
    <ligand>
        <name>ATP</name>
        <dbReference type="ChEBI" id="CHEBI:30616"/>
    </ligand>
</feature>
<comment type="pathway">
    <text evidence="6">Isoprenoid biosynthesis; isopentenyl diphosphate biosynthesis via DXP pathway; isopentenyl diphosphate from 1-deoxy-D-xylulose 5-phosphate: step 3/6.</text>
</comment>
<dbReference type="EC" id="2.7.1.148" evidence="6"/>
<dbReference type="InterPro" id="IPR004424">
    <property type="entry name" value="IspE"/>
</dbReference>
<evidence type="ECO:0000256" key="2">
    <source>
        <dbReference type="ARBA" id="ARBA00022679"/>
    </source>
</evidence>
<dbReference type="Pfam" id="PF00288">
    <property type="entry name" value="GHMP_kinases_N"/>
    <property type="match status" value="1"/>
</dbReference>
<evidence type="ECO:0000256" key="7">
    <source>
        <dbReference type="SAM" id="MobiDB-lite"/>
    </source>
</evidence>
<dbReference type="Gene3D" id="3.30.70.890">
    <property type="entry name" value="GHMP kinase, C-terminal domain"/>
    <property type="match status" value="1"/>
</dbReference>
<dbReference type="InterPro" id="IPR036554">
    <property type="entry name" value="GHMP_kinase_C_sf"/>
</dbReference>
<dbReference type="InterPro" id="IPR020568">
    <property type="entry name" value="Ribosomal_Su5_D2-typ_SF"/>
</dbReference>
<gene>
    <name evidence="6" type="primary">ispE</name>
    <name evidence="9" type="ORF">HOP12_13835</name>
</gene>
<keyword evidence="3 6" id="KW-0547">Nucleotide-binding</keyword>
<evidence type="ECO:0000256" key="3">
    <source>
        <dbReference type="ARBA" id="ARBA00022741"/>
    </source>
</evidence>
<dbReference type="SUPFAM" id="SSF54211">
    <property type="entry name" value="Ribosomal protein S5 domain 2-like"/>
    <property type="match status" value="1"/>
</dbReference>
<evidence type="ECO:0000256" key="4">
    <source>
        <dbReference type="ARBA" id="ARBA00022777"/>
    </source>
</evidence>
<dbReference type="InterPro" id="IPR006204">
    <property type="entry name" value="GHMP_kinase_N_dom"/>
</dbReference>
<dbReference type="AlphaFoldDB" id="A0A849SIM7"/>
<evidence type="ECO:0000256" key="5">
    <source>
        <dbReference type="ARBA" id="ARBA00022840"/>
    </source>
</evidence>
<keyword evidence="2 6" id="KW-0808">Transferase</keyword>
<comment type="similarity">
    <text evidence="6">Belongs to the GHMP kinase family. IspE subfamily.</text>
</comment>
<feature type="active site" evidence="6">
    <location>
        <position position="138"/>
    </location>
</feature>
<comment type="caution">
    <text evidence="6">Lacks conserved residue(s) required for the propagation of feature annotation.</text>
</comment>
<accession>A0A849SIM7</accession>
<dbReference type="Proteomes" id="UP000580839">
    <property type="component" value="Unassembled WGS sequence"/>
</dbReference>
<dbReference type="PANTHER" id="PTHR43527:SF2">
    <property type="entry name" value="4-DIPHOSPHOCYTIDYL-2-C-METHYL-D-ERYTHRITOL KINASE, CHLOROPLASTIC"/>
    <property type="match status" value="1"/>
</dbReference>
<dbReference type="UniPathway" id="UPA00056">
    <property type="reaction ID" value="UER00094"/>
</dbReference>
<proteinExistence type="inferred from homology"/>
<dbReference type="PIRSF" id="PIRSF010376">
    <property type="entry name" value="IspE"/>
    <property type="match status" value="1"/>
</dbReference>
<dbReference type="GO" id="GO:0005524">
    <property type="term" value="F:ATP binding"/>
    <property type="evidence" value="ECO:0007669"/>
    <property type="project" value="UniProtKB-UniRule"/>
</dbReference>
<keyword evidence="4 6" id="KW-0418">Kinase</keyword>
<dbReference type="HAMAP" id="MF_00061">
    <property type="entry name" value="IspE"/>
    <property type="match status" value="1"/>
</dbReference>
<protein>
    <recommendedName>
        <fullName evidence="1 6">4-diphosphocytidyl-2-C-methyl-D-erythritol kinase</fullName>
        <shortName evidence="6">CMK</shortName>
        <ecNumber evidence="6">2.7.1.148</ecNumber>
    </recommendedName>
    <alternativeName>
        <fullName evidence="6">4-(cytidine-5'-diphospho)-2-C-methyl-D-erythritol kinase</fullName>
    </alternativeName>
</protein>
<feature type="domain" description="GHMP kinase N-terminal" evidence="8">
    <location>
        <begin position="68"/>
        <end position="146"/>
    </location>
</feature>
<sequence length="296" mass="31725">MTVFQSVSLADTLIVRPRARGFRLRVRYEDAAVARPSRSRKVASDRASSPKLAKRAGRSSRVPAGADNLVLRAARLAARTLGVVRGADFELIKRIPVQAGMGGGSADAAAAVIGIARLNGLRLGAVQKLALATALGSDVPFAIRGGTAIGRGRGELLAPVRLDRRFRAVVAMPAWGISTRAAFARIDRAKYGLTRWRATLRFAKNLDRNIVSIDDALRFGNSFERVLGDRGRDFVSLCGRLEASGARHPRMTGSGSAVFAVLPPDVAARHVLAHFVGPERLFFVRSVPGGMLVTRI</sequence>
<dbReference type="SUPFAM" id="SSF55060">
    <property type="entry name" value="GHMP Kinase, C-terminal domain"/>
    <property type="match status" value="1"/>
</dbReference>
<comment type="caution">
    <text evidence="9">The sequence shown here is derived from an EMBL/GenBank/DDBJ whole genome shotgun (WGS) entry which is preliminary data.</text>
</comment>
<evidence type="ECO:0000259" key="8">
    <source>
        <dbReference type="Pfam" id="PF00288"/>
    </source>
</evidence>
<dbReference type="PANTHER" id="PTHR43527">
    <property type="entry name" value="4-DIPHOSPHOCYTIDYL-2-C-METHYL-D-ERYTHRITOL KINASE, CHLOROPLASTIC"/>
    <property type="match status" value="1"/>
</dbReference>
<evidence type="ECO:0000313" key="9">
    <source>
        <dbReference type="EMBL" id="NOT35222.1"/>
    </source>
</evidence>